<name>A0AAI8YX33_9PEZI</name>
<sequence length="359" mass="40360">MAQNTTFILDSLMRHVTRLKPQWRLHTSRRSGRADRHACFTTAPRSGAFELPPQPTASSEDGGRTIRTRQHTNKSLPLPPILDPVLTENREGHAAAKPTSLSEDEGLTDYQKALQGNPFAWALATPIRQCSITRVRLPSYFLIPFQSELPWLGAEPANGNTQPAVPRIVPAIFGVKSKATQSYALGTREAISSLAVQDGKRPRWPVLVNIYMERLYALLMEKQMHNVKPPKEWHCDTENLVQQVRDQLARDVKHCLAQCMRARTAGKDRVVASLSAEGESLPEDLACIVRIENEEFKGQAETHAHCFEYKVSEKDVGNLANSRKLKKRGIVLRKHVTATYAMTALERLRDFERTDEPGL</sequence>
<proteinExistence type="predicted"/>
<evidence type="ECO:0000313" key="2">
    <source>
        <dbReference type="EMBL" id="CAK3970362.1"/>
    </source>
</evidence>
<keyword evidence="3" id="KW-1185">Reference proteome</keyword>
<dbReference type="EMBL" id="CAVMBE010000017">
    <property type="protein sequence ID" value="CAK3970362.1"/>
    <property type="molecule type" value="Genomic_DNA"/>
</dbReference>
<dbReference type="AlphaFoldDB" id="A0AAI8YX33"/>
<evidence type="ECO:0000256" key="1">
    <source>
        <dbReference type="SAM" id="MobiDB-lite"/>
    </source>
</evidence>
<accession>A0AAI8YX33</accession>
<dbReference type="Proteomes" id="UP001296104">
    <property type="component" value="Unassembled WGS sequence"/>
</dbReference>
<reference evidence="2" key="1">
    <citation type="submission" date="2023-11" db="EMBL/GenBank/DDBJ databases">
        <authorList>
            <person name="Alioto T."/>
            <person name="Alioto T."/>
            <person name="Gomez Garrido J."/>
        </authorList>
    </citation>
    <scope>NUCLEOTIDE SEQUENCE</scope>
</reference>
<organism evidence="2 3">
    <name type="scientific">Lecanosticta acicola</name>
    <dbReference type="NCBI Taxonomy" id="111012"/>
    <lineage>
        <taxon>Eukaryota</taxon>
        <taxon>Fungi</taxon>
        <taxon>Dikarya</taxon>
        <taxon>Ascomycota</taxon>
        <taxon>Pezizomycotina</taxon>
        <taxon>Dothideomycetes</taxon>
        <taxon>Dothideomycetidae</taxon>
        <taxon>Mycosphaerellales</taxon>
        <taxon>Mycosphaerellaceae</taxon>
        <taxon>Lecanosticta</taxon>
    </lineage>
</organism>
<comment type="caution">
    <text evidence="2">The sequence shown here is derived from an EMBL/GenBank/DDBJ whole genome shotgun (WGS) entry which is preliminary data.</text>
</comment>
<evidence type="ECO:0000313" key="3">
    <source>
        <dbReference type="Proteomes" id="UP001296104"/>
    </source>
</evidence>
<gene>
    <name evidence="2" type="ORF">LECACI_7A003581</name>
</gene>
<protein>
    <submittedName>
        <fullName evidence="2">Uncharacterized protein</fullName>
    </submittedName>
</protein>
<feature type="region of interest" description="Disordered" evidence="1">
    <location>
        <begin position="42"/>
        <end position="64"/>
    </location>
</feature>